<dbReference type="RefSeq" id="WP_264139336.1">
    <property type="nucleotide sequence ID" value="NZ_JAOYOD010000001.1"/>
</dbReference>
<keyword evidence="1" id="KW-0812">Transmembrane</keyword>
<gene>
    <name evidence="3" type="ORF">N7U62_17425</name>
</gene>
<comment type="caution">
    <text evidence="3">The sequence shown here is derived from an EMBL/GenBank/DDBJ whole genome shotgun (WGS) entry which is preliminary data.</text>
</comment>
<evidence type="ECO:0000313" key="4">
    <source>
        <dbReference type="Proteomes" id="UP001300692"/>
    </source>
</evidence>
<protein>
    <recommendedName>
        <fullName evidence="5">CcmD family protein</fullName>
    </recommendedName>
</protein>
<dbReference type="Pfam" id="PF20077">
    <property type="entry name" value="CcmD_alt"/>
    <property type="match status" value="1"/>
</dbReference>
<keyword evidence="1" id="KW-0472">Membrane</keyword>
<organism evidence="3 4">
    <name type="scientific">Reichenbachiella ulvae</name>
    <dbReference type="NCBI Taxonomy" id="2980104"/>
    <lineage>
        <taxon>Bacteria</taxon>
        <taxon>Pseudomonadati</taxon>
        <taxon>Bacteroidota</taxon>
        <taxon>Cytophagia</taxon>
        <taxon>Cytophagales</taxon>
        <taxon>Reichenbachiellaceae</taxon>
        <taxon>Reichenbachiella</taxon>
    </lineage>
</organism>
<proteinExistence type="predicted"/>
<keyword evidence="2" id="KW-0732">Signal</keyword>
<dbReference type="Proteomes" id="UP001300692">
    <property type="component" value="Unassembled WGS sequence"/>
</dbReference>
<name>A0ABT3CXZ3_9BACT</name>
<evidence type="ECO:0008006" key="5">
    <source>
        <dbReference type="Google" id="ProtNLM"/>
    </source>
</evidence>
<evidence type="ECO:0000313" key="3">
    <source>
        <dbReference type="EMBL" id="MCV9388469.1"/>
    </source>
</evidence>
<sequence>MKKLLFLVLLLCSTSLFAQEEKYQLSEDDYQNESVEMADTMRQSGKIYVVVAVVITIFAGLVFYLVRLDKKVSRLEQDIEAQGKEKA</sequence>
<reference evidence="3 4" key="1">
    <citation type="submission" date="2022-10" db="EMBL/GenBank/DDBJ databases">
        <title>Comparative genomics and taxonomic characterization of three novel marine species of genus Reichenbachiella exhibiting antioxidant and polysaccharide degradation activities.</title>
        <authorList>
            <person name="Muhammad N."/>
            <person name="Lee Y.-J."/>
            <person name="Ko J."/>
            <person name="Kim S.-G."/>
        </authorList>
    </citation>
    <scope>NUCLEOTIDE SEQUENCE [LARGE SCALE GENOMIC DNA]</scope>
    <source>
        <strain evidence="3 4">ABR2-5</strain>
    </source>
</reference>
<accession>A0ABT3CXZ3</accession>
<keyword evidence="4" id="KW-1185">Reference proteome</keyword>
<feature type="signal peptide" evidence="2">
    <location>
        <begin position="1"/>
        <end position="18"/>
    </location>
</feature>
<dbReference type="EMBL" id="JAOYOD010000001">
    <property type="protein sequence ID" value="MCV9388469.1"/>
    <property type="molecule type" value="Genomic_DNA"/>
</dbReference>
<feature type="transmembrane region" description="Helical" evidence="1">
    <location>
        <begin position="47"/>
        <end position="66"/>
    </location>
</feature>
<evidence type="ECO:0000256" key="1">
    <source>
        <dbReference type="SAM" id="Phobius"/>
    </source>
</evidence>
<feature type="chain" id="PRO_5045839533" description="CcmD family protein" evidence="2">
    <location>
        <begin position="19"/>
        <end position="87"/>
    </location>
</feature>
<evidence type="ECO:0000256" key="2">
    <source>
        <dbReference type="SAM" id="SignalP"/>
    </source>
</evidence>
<keyword evidence="1" id="KW-1133">Transmembrane helix</keyword>